<keyword evidence="3" id="KW-1185">Reference proteome</keyword>
<evidence type="ECO:0000313" key="3">
    <source>
        <dbReference type="Proteomes" id="UP001500620"/>
    </source>
</evidence>
<dbReference type="PROSITE" id="PS51186">
    <property type="entry name" value="GNAT"/>
    <property type="match status" value="2"/>
</dbReference>
<dbReference type="PANTHER" id="PTHR43441:SF10">
    <property type="entry name" value="ACETYLTRANSFERASE"/>
    <property type="match status" value="1"/>
</dbReference>
<dbReference type="InterPro" id="IPR016181">
    <property type="entry name" value="Acyl_CoA_acyltransferase"/>
</dbReference>
<comment type="caution">
    <text evidence="2">The sequence shown here is derived from an EMBL/GenBank/DDBJ whole genome shotgun (WGS) entry which is preliminary data.</text>
</comment>
<name>A0ABP8DK02_9ACTN</name>
<dbReference type="Pfam" id="PF13302">
    <property type="entry name" value="Acetyltransf_3"/>
    <property type="match status" value="2"/>
</dbReference>
<feature type="domain" description="N-acetyltransferase" evidence="1">
    <location>
        <begin position="1"/>
        <end position="155"/>
    </location>
</feature>
<dbReference type="Gene3D" id="3.40.630.30">
    <property type="match status" value="2"/>
</dbReference>
<dbReference type="Proteomes" id="UP001500620">
    <property type="component" value="Unassembled WGS sequence"/>
</dbReference>
<dbReference type="InterPro" id="IPR000182">
    <property type="entry name" value="GNAT_dom"/>
</dbReference>
<organism evidence="2 3">
    <name type="scientific">Dactylosporangium darangshiense</name>
    <dbReference type="NCBI Taxonomy" id="579108"/>
    <lineage>
        <taxon>Bacteria</taxon>
        <taxon>Bacillati</taxon>
        <taxon>Actinomycetota</taxon>
        <taxon>Actinomycetes</taxon>
        <taxon>Micromonosporales</taxon>
        <taxon>Micromonosporaceae</taxon>
        <taxon>Dactylosporangium</taxon>
    </lineage>
</organism>
<gene>
    <name evidence="2" type="ORF">GCM10022255_076820</name>
</gene>
<reference evidence="3" key="1">
    <citation type="journal article" date="2019" name="Int. J. Syst. Evol. Microbiol.">
        <title>The Global Catalogue of Microorganisms (GCM) 10K type strain sequencing project: providing services to taxonomists for standard genome sequencing and annotation.</title>
        <authorList>
            <consortium name="The Broad Institute Genomics Platform"/>
            <consortium name="The Broad Institute Genome Sequencing Center for Infectious Disease"/>
            <person name="Wu L."/>
            <person name="Ma J."/>
        </authorList>
    </citation>
    <scope>NUCLEOTIDE SEQUENCE [LARGE SCALE GENOMIC DNA]</scope>
    <source>
        <strain evidence="3">JCM 17441</strain>
    </source>
</reference>
<sequence>MRPWRDGDADAIVTACNDPLTQRYLPLLPAPYTHSDALTYIGRGGNERAVVDENTGEVLGATGWTPGRDATAEVGYWVMPAARGRRVATTALEVLSAELFKSNFQRLYLQTALSNVASQRVAIAAGFTREGIARGGSRWRDGSRYDTVVWARLADDPLGPSPRALPDLPGGRLTDGVVVLRPLGEEDSLVTYNMRILPEVSGRSVVGTPIDPAVIARNCAESASKWLAGVRAEMTIRRAEDDAYLGEIAVYYAEPVLREAMIGYSLTPEARGHGYAARAARLVTDWGFEIGMARMIAGTAVDNIASQRVLEAAGYTREAVQESRLPGPDGTRVDNVSFAKVRPA</sequence>
<dbReference type="SUPFAM" id="SSF55729">
    <property type="entry name" value="Acyl-CoA N-acyltransferases (Nat)"/>
    <property type="match status" value="2"/>
</dbReference>
<accession>A0ABP8DK02</accession>
<dbReference type="PANTHER" id="PTHR43441">
    <property type="entry name" value="RIBOSOMAL-PROTEIN-SERINE ACETYLTRANSFERASE"/>
    <property type="match status" value="1"/>
</dbReference>
<dbReference type="EMBL" id="BAABAT010000029">
    <property type="protein sequence ID" value="GAA4257957.1"/>
    <property type="molecule type" value="Genomic_DNA"/>
</dbReference>
<dbReference type="InterPro" id="IPR051908">
    <property type="entry name" value="Ribosomal_N-acetyltransferase"/>
</dbReference>
<feature type="domain" description="N-acetyltransferase" evidence="1">
    <location>
        <begin position="178"/>
        <end position="343"/>
    </location>
</feature>
<protein>
    <recommendedName>
        <fullName evidence="1">N-acetyltransferase domain-containing protein</fullName>
    </recommendedName>
</protein>
<proteinExistence type="predicted"/>
<evidence type="ECO:0000313" key="2">
    <source>
        <dbReference type="EMBL" id="GAA4257957.1"/>
    </source>
</evidence>
<evidence type="ECO:0000259" key="1">
    <source>
        <dbReference type="PROSITE" id="PS51186"/>
    </source>
</evidence>